<evidence type="ECO:0000313" key="3">
    <source>
        <dbReference type="Proteomes" id="UP001144673"/>
    </source>
</evidence>
<feature type="chain" id="PRO_5040742671" evidence="1">
    <location>
        <begin position="24"/>
        <end position="68"/>
    </location>
</feature>
<dbReference type="RefSeq" id="XP_056055364.1">
    <property type="nucleotide sequence ID" value="XM_056198411.1"/>
</dbReference>
<proteinExistence type="predicted"/>
<name>A0A9W8UNX1_AKAMU</name>
<organism evidence="2 3">
    <name type="scientific">Akanthomyces muscarius</name>
    <name type="common">Entomopathogenic fungus</name>
    <name type="synonym">Lecanicillium muscarium</name>
    <dbReference type="NCBI Taxonomy" id="2231603"/>
    <lineage>
        <taxon>Eukaryota</taxon>
        <taxon>Fungi</taxon>
        <taxon>Dikarya</taxon>
        <taxon>Ascomycota</taxon>
        <taxon>Pezizomycotina</taxon>
        <taxon>Sordariomycetes</taxon>
        <taxon>Hypocreomycetidae</taxon>
        <taxon>Hypocreales</taxon>
        <taxon>Cordycipitaceae</taxon>
        <taxon>Akanthomyces</taxon>
    </lineage>
</organism>
<reference evidence="2" key="1">
    <citation type="journal article" date="2023" name="Access Microbiol">
        <title>De-novo genome assembly for Akanthomyces muscarius, a biocontrol agent of insect agricultural pests.</title>
        <authorList>
            <person name="Erdos Z."/>
            <person name="Studholme D.J."/>
            <person name="Raymond B."/>
            <person name="Sharma M."/>
        </authorList>
    </citation>
    <scope>NUCLEOTIDE SEQUENCE</scope>
    <source>
        <strain evidence="2">Ve6</strain>
    </source>
</reference>
<dbReference type="KEGG" id="amus:LMH87_000496"/>
<comment type="caution">
    <text evidence="2">The sequence shown here is derived from an EMBL/GenBank/DDBJ whole genome shotgun (WGS) entry which is preliminary data.</text>
</comment>
<keyword evidence="3" id="KW-1185">Reference proteome</keyword>
<dbReference type="GeneID" id="80887655"/>
<feature type="signal peptide" evidence="1">
    <location>
        <begin position="1"/>
        <end position="23"/>
    </location>
</feature>
<sequence length="68" mass="7385">MLPTRPNIASLIVLFLLSECLLAAPIIHPITVLTVIWDPGANSIAYKEAAAKIDPEEVLGHMPKSKDH</sequence>
<gene>
    <name evidence="2" type="ORF">LMH87_000496</name>
</gene>
<evidence type="ECO:0000313" key="2">
    <source>
        <dbReference type="EMBL" id="KAJ4155240.1"/>
    </source>
</evidence>
<dbReference type="AlphaFoldDB" id="A0A9W8UNX1"/>
<keyword evidence="1" id="KW-0732">Signal</keyword>
<accession>A0A9W8UNX1</accession>
<dbReference type="EMBL" id="JAJHUN010000007">
    <property type="protein sequence ID" value="KAJ4155240.1"/>
    <property type="molecule type" value="Genomic_DNA"/>
</dbReference>
<protein>
    <submittedName>
        <fullName evidence="2">Uncharacterized protein</fullName>
    </submittedName>
</protein>
<evidence type="ECO:0000256" key="1">
    <source>
        <dbReference type="SAM" id="SignalP"/>
    </source>
</evidence>
<dbReference type="Proteomes" id="UP001144673">
    <property type="component" value="Chromosome 6"/>
</dbReference>